<evidence type="ECO:0000256" key="2">
    <source>
        <dbReference type="ARBA" id="ARBA00022692"/>
    </source>
</evidence>
<evidence type="ECO:0000256" key="5">
    <source>
        <dbReference type="ARBA" id="ARBA00023136"/>
    </source>
</evidence>
<reference evidence="9 10" key="1">
    <citation type="submission" date="2020-04" db="EMBL/GenBank/DDBJ databases">
        <title>Knoellia sp. isolate from air conditioner.</title>
        <authorList>
            <person name="Chea S."/>
            <person name="Kim D.-U."/>
        </authorList>
    </citation>
    <scope>NUCLEOTIDE SEQUENCE [LARGE SCALE GENOMIC DNA]</scope>
    <source>
        <strain evidence="9 10">DB2414S</strain>
    </source>
</reference>
<organism evidence="9 10">
    <name type="scientific">Knoellia koreensis</name>
    <dbReference type="NCBI Taxonomy" id="2730921"/>
    <lineage>
        <taxon>Bacteria</taxon>
        <taxon>Bacillati</taxon>
        <taxon>Actinomycetota</taxon>
        <taxon>Actinomycetes</taxon>
        <taxon>Micrococcales</taxon>
        <taxon>Intrasporangiaceae</taxon>
        <taxon>Knoellia</taxon>
    </lineage>
</organism>
<comment type="subcellular location">
    <subcellularLocation>
        <location evidence="1">Membrane</location>
        <topology evidence="1">Multi-pass membrane protein</topology>
    </subcellularLocation>
</comment>
<evidence type="ECO:0000256" key="1">
    <source>
        <dbReference type="ARBA" id="ARBA00004141"/>
    </source>
</evidence>
<keyword evidence="5 7" id="KW-0472">Membrane</keyword>
<sequence length="562" mass="61158">MAEQTTTRPQAPTPEPGGKGSGPREPITQPKLGLVGWLRWMWRNLTSMRTALFLLLLLGIAALPGSYFPQRGIDAARTAQWIADHPTAGPFLDRLGFFEVYATPWFSAIYLLLFISLVGCVVPRTKVHWKAMRSTPPRTPARLSRLEHHASAEVDATPEQVVQVAREALRRRRFRVHSHDDVTVSAENGYVKETGNLVFHFALILVIVGVAIGYLFGWKGDVIVPVGKTMSNQLSQYDTFSPGPWVNPEKLAPFTIKVDRFDATFEENVTGRGQFGQPRNFTAYVTTKDAPGAAPKDSTIQVNHPLEMDGAGVFLLGNGYAPVVTVRDAKGNETFSGPVPFLAQDNNYRSVGAIKVTGADPKPLGFSGLFLPTAVVNKDQGPISIFPDLKNPALALTLYEGELFPGGRPQSVYLLDTAQMTQVTSKNDKTGQTEPLRIWLEPGQTFDLPGGRGSITFDRVDRFAGLSVRHDPGRWLTLVAALLALAGLIVTLTVRRRRVFVRVSPAGDAGRTVVTVGGLTKGDDDGLGRVVERALTDITSALPGTPDTSTETSTSTDRDPRP</sequence>
<dbReference type="RefSeq" id="WP_171244714.1">
    <property type="nucleotide sequence ID" value="NZ_JABEPQ010000004.1"/>
</dbReference>
<evidence type="ECO:0000256" key="7">
    <source>
        <dbReference type="SAM" id="Phobius"/>
    </source>
</evidence>
<dbReference type="PANTHER" id="PTHR31566">
    <property type="entry name" value="CYTOCHROME C BIOGENESIS PROTEIN CCS1, CHLOROPLASTIC"/>
    <property type="match status" value="1"/>
</dbReference>
<dbReference type="Pfam" id="PF05140">
    <property type="entry name" value="ResB"/>
    <property type="match status" value="1"/>
</dbReference>
<keyword evidence="10" id="KW-1185">Reference proteome</keyword>
<feature type="region of interest" description="Disordered" evidence="6">
    <location>
        <begin position="1"/>
        <end position="28"/>
    </location>
</feature>
<feature type="transmembrane region" description="Helical" evidence="7">
    <location>
        <begin position="475"/>
        <end position="494"/>
    </location>
</feature>
<evidence type="ECO:0000313" key="9">
    <source>
        <dbReference type="EMBL" id="NNM47587.1"/>
    </source>
</evidence>
<keyword evidence="3" id="KW-0201">Cytochrome c-type biogenesis</keyword>
<evidence type="ECO:0000313" key="10">
    <source>
        <dbReference type="Proteomes" id="UP000588586"/>
    </source>
</evidence>
<dbReference type="AlphaFoldDB" id="A0A849HSK9"/>
<proteinExistence type="predicted"/>
<name>A0A849HSK9_9MICO</name>
<keyword evidence="2 7" id="KW-0812">Transmembrane</keyword>
<dbReference type="InterPro" id="IPR023494">
    <property type="entry name" value="Cyt_c_bgen_Ccs1/CcsB/ResB"/>
</dbReference>
<feature type="compositionally biased region" description="Polar residues" evidence="6">
    <location>
        <begin position="1"/>
        <end position="10"/>
    </location>
</feature>
<evidence type="ECO:0000256" key="6">
    <source>
        <dbReference type="SAM" id="MobiDB-lite"/>
    </source>
</evidence>
<dbReference type="GO" id="GO:0017004">
    <property type="term" value="P:cytochrome complex assembly"/>
    <property type="evidence" value="ECO:0007669"/>
    <property type="project" value="UniProtKB-KW"/>
</dbReference>
<comment type="caution">
    <text evidence="9">The sequence shown here is derived from an EMBL/GenBank/DDBJ whole genome shotgun (WGS) entry which is preliminary data.</text>
</comment>
<accession>A0A849HSK9</accession>
<dbReference type="EMBL" id="JABEPQ010000004">
    <property type="protein sequence ID" value="NNM47587.1"/>
    <property type="molecule type" value="Genomic_DNA"/>
</dbReference>
<feature type="transmembrane region" description="Helical" evidence="7">
    <location>
        <begin position="197"/>
        <end position="218"/>
    </location>
</feature>
<dbReference type="PANTHER" id="PTHR31566:SF0">
    <property type="entry name" value="CYTOCHROME C BIOGENESIS PROTEIN CCS1, CHLOROPLASTIC"/>
    <property type="match status" value="1"/>
</dbReference>
<feature type="transmembrane region" description="Helical" evidence="7">
    <location>
        <begin position="105"/>
        <end position="123"/>
    </location>
</feature>
<keyword evidence="4 7" id="KW-1133">Transmembrane helix</keyword>
<dbReference type="Proteomes" id="UP000588586">
    <property type="component" value="Unassembled WGS sequence"/>
</dbReference>
<evidence type="ECO:0000256" key="4">
    <source>
        <dbReference type="ARBA" id="ARBA00022989"/>
    </source>
</evidence>
<gene>
    <name evidence="9" type="ORF">HJG52_16475</name>
</gene>
<dbReference type="GO" id="GO:0016020">
    <property type="term" value="C:membrane"/>
    <property type="evidence" value="ECO:0007669"/>
    <property type="project" value="UniProtKB-SubCell"/>
</dbReference>
<feature type="transmembrane region" description="Helical" evidence="7">
    <location>
        <begin position="51"/>
        <end position="68"/>
    </location>
</feature>
<evidence type="ECO:0000259" key="8">
    <source>
        <dbReference type="Pfam" id="PF05140"/>
    </source>
</evidence>
<dbReference type="InterPro" id="IPR007816">
    <property type="entry name" value="ResB-like_domain"/>
</dbReference>
<protein>
    <submittedName>
        <fullName evidence="9">Cytochrome c biogenesis protein ResB</fullName>
    </submittedName>
</protein>
<feature type="compositionally biased region" description="Low complexity" evidence="6">
    <location>
        <begin position="543"/>
        <end position="555"/>
    </location>
</feature>
<feature type="domain" description="ResB-like" evidence="8">
    <location>
        <begin position="48"/>
        <end position="529"/>
    </location>
</feature>
<evidence type="ECO:0000256" key="3">
    <source>
        <dbReference type="ARBA" id="ARBA00022748"/>
    </source>
</evidence>
<feature type="region of interest" description="Disordered" evidence="6">
    <location>
        <begin position="538"/>
        <end position="562"/>
    </location>
</feature>